<comment type="caution">
    <text evidence="2">The sequence shown here is derived from an EMBL/GenBank/DDBJ whole genome shotgun (WGS) entry which is preliminary data.</text>
</comment>
<reference evidence="2" key="1">
    <citation type="journal article" date="2023" name="Mol. Biol. Evol.">
        <title>Third-Generation Sequencing Reveals the Adaptive Role of the Epigenome in Three Deep-Sea Polychaetes.</title>
        <authorList>
            <person name="Perez M."/>
            <person name="Aroh O."/>
            <person name="Sun Y."/>
            <person name="Lan Y."/>
            <person name="Juniper S.K."/>
            <person name="Young C.R."/>
            <person name="Angers B."/>
            <person name="Qian P.Y."/>
        </authorList>
    </citation>
    <scope>NUCLEOTIDE SEQUENCE</scope>
    <source>
        <strain evidence="2">R07B-5</strain>
    </source>
</reference>
<dbReference type="AlphaFoldDB" id="A0AAD9L3P2"/>
<name>A0AAD9L3P2_RIDPI</name>
<evidence type="ECO:0000256" key="1">
    <source>
        <dbReference type="SAM" id="SignalP"/>
    </source>
</evidence>
<feature type="signal peptide" evidence="1">
    <location>
        <begin position="1"/>
        <end position="21"/>
    </location>
</feature>
<accession>A0AAD9L3P2</accession>
<keyword evidence="3" id="KW-1185">Reference proteome</keyword>
<evidence type="ECO:0000313" key="2">
    <source>
        <dbReference type="EMBL" id="KAK2182240.1"/>
    </source>
</evidence>
<gene>
    <name evidence="2" type="ORF">NP493_359g00016</name>
</gene>
<keyword evidence="1" id="KW-0732">Signal</keyword>
<proteinExistence type="predicted"/>
<evidence type="ECO:0000313" key="3">
    <source>
        <dbReference type="Proteomes" id="UP001209878"/>
    </source>
</evidence>
<sequence length="86" mass="9669">MARWSWCWVVLLVLVVSTAWARPAHHGGRRSSFSIRAMYRPGVCGDSDKSYSECYLCGKIVANVGVYRGCCRRSALVLNFCKHLLS</sequence>
<dbReference type="EMBL" id="JAODUO010000360">
    <property type="protein sequence ID" value="KAK2182240.1"/>
    <property type="molecule type" value="Genomic_DNA"/>
</dbReference>
<protein>
    <submittedName>
        <fullName evidence="2">Uncharacterized protein</fullName>
    </submittedName>
</protein>
<dbReference type="Proteomes" id="UP001209878">
    <property type="component" value="Unassembled WGS sequence"/>
</dbReference>
<organism evidence="2 3">
    <name type="scientific">Ridgeia piscesae</name>
    <name type="common">Tubeworm</name>
    <dbReference type="NCBI Taxonomy" id="27915"/>
    <lineage>
        <taxon>Eukaryota</taxon>
        <taxon>Metazoa</taxon>
        <taxon>Spiralia</taxon>
        <taxon>Lophotrochozoa</taxon>
        <taxon>Annelida</taxon>
        <taxon>Polychaeta</taxon>
        <taxon>Sedentaria</taxon>
        <taxon>Canalipalpata</taxon>
        <taxon>Sabellida</taxon>
        <taxon>Siboglinidae</taxon>
        <taxon>Ridgeia</taxon>
    </lineage>
</organism>
<feature type="chain" id="PRO_5042286513" evidence="1">
    <location>
        <begin position="22"/>
        <end position="86"/>
    </location>
</feature>